<evidence type="ECO:0000313" key="2">
    <source>
        <dbReference type="EMBL" id="OGZ11143.1"/>
    </source>
</evidence>
<reference evidence="2 3" key="1">
    <citation type="journal article" date="2016" name="Nat. Commun.">
        <title>Thousands of microbial genomes shed light on interconnected biogeochemical processes in an aquifer system.</title>
        <authorList>
            <person name="Anantharaman K."/>
            <person name="Brown C.T."/>
            <person name="Hug L.A."/>
            <person name="Sharon I."/>
            <person name="Castelle C.J."/>
            <person name="Probst A.J."/>
            <person name="Thomas B.C."/>
            <person name="Singh A."/>
            <person name="Wilkins M.J."/>
            <person name="Karaoz U."/>
            <person name="Brodie E.L."/>
            <person name="Williams K.H."/>
            <person name="Hubbard S.S."/>
            <person name="Banfield J.F."/>
        </authorList>
    </citation>
    <scope>NUCLEOTIDE SEQUENCE [LARGE SCALE GENOMIC DNA]</scope>
</reference>
<proteinExistence type="predicted"/>
<dbReference type="Proteomes" id="UP000178534">
    <property type="component" value="Unassembled WGS sequence"/>
</dbReference>
<keyword evidence="1" id="KW-0472">Membrane</keyword>
<dbReference type="AlphaFoldDB" id="A0A1G2DC77"/>
<dbReference type="Pfam" id="PF06691">
    <property type="entry name" value="DUF1189"/>
    <property type="match status" value="1"/>
</dbReference>
<evidence type="ECO:0008006" key="4">
    <source>
        <dbReference type="Google" id="ProtNLM"/>
    </source>
</evidence>
<name>A0A1G2DC77_9BACT</name>
<gene>
    <name evidence="2" type="ORF">A2942_05070</name>
</gene>
<evidence type="ECO:0000256" key="1">
    <source>
        <dbReference type="SAM" id="Phobius"/>
    </source>
</evidence>
<feature type="transmembrane region" description="Helical" evidence="1">
    <location>
        <begin position="228"/>
        <end position="248"/>
    </location>
</feature>
<keyword evidence="1" id="KW-1133">Transmembrane helix</keyword>
<sequence length="281" mass="31824">MKQLIEHVKKSIYGPEYYRELEMRPFSFSLKYYSALALFVALLLTIVSSIPLVPEVSRAVREFPEKFFAYYPDQLEVKIEKGIVTSNVSEPYVLPDPAAAGQATGEQGAFLIIDTKTPFSLEQFRAYKTLTWLGEKQIAMDDGGGGVRIVPFTENTTLTINEGTIRGFEQRLRPFYKFIAALVVGVIFLGLLIGFCFNFVYLFFGALLIFLLGRLMKRHWSYGTCYRIGLHAITLPFLIFVVFSLFSFPPLDLPFLYTLIMLGVVFVNFKDVAPSPPVPET</sequence>
<feature type="transmembrane region" description="Helical" evidence="1">
    <location>
        <begin position="32"/>
        <end position="53"/>
    </location>
</feature>
<organism evidence="2 3">
    <name type="scientific">Candidatus Lloydbacteria bacterium RIFCSPLOWO2_01_FULL_50_20</name>
    <dbReference type="NCBI Taxonomy" id="1798665"/>
    <lineage>
        <taxon>Bacteria</taxon>
        <taxon>Candidatus Lloydiibacteriota</taxon>
    </lineage>
</organism>
<keyword evidence="1" id="KW-0812">Transmembrane</keyword>
<dbReference type="EMBL" id="MHLP01000041">
    <property type="protein sequence ID" value="OGZ11143.1"/>
    <property type="molecule type" value="Genomic_DNA"/>
</dbReference>
<feature type="transmembrane region" description="Helical" evidence="1">
    <location>
        <begin position="175"/>
        <end position="193"/>
    </location>
</feature>
<comment type="caution">
    <text evidence="2">The sequence shown here is derived from an EMBL/GenBank/DDBJ whole genome shotgun (WGS) entry which is preliminary data.</text>
</comment>
<evidence type="ECO:0000313" key="3">
    <source>
        <dbReference type="Proteomes" id="UP000178534"/>
    </source>
</evidence>
<accession>A0A1G2DC77</accession>
<protein>
    <recommendedName>
        <fullName evidence="4">DUF1189 domain-containing protein</fullName>
    </recommendedName>
</protein>
<dbReference type="InterPro" id="IPR009574">
    <property type="entry name" value="DUF1189"/>
</dbReference>